<evidence type="ECO:0000259" key="8">
    <source>
        <dbReference type="PROSITE" id="PS51986"/>
    </source>
</evidence>
<dbReference type="FunFam" id="3.30.590.10:FF:000004">
    <property type="entry name" value="Glutamine synthetase"/>
    <property type="match status" value="2"/>
</dbReference>
<dbReference type="Proteomes" id="UP000324832">
    <property type="component" value="Unassembled WGS sequence"/>
</dbReference>
<dbReference type="PROSITE" id="PS51987">
    <property type="entry name" value="GS_CATALYTIC"/>
    <property type="match status" value="2"/>
</dbReference>
<evidence type="ECO:0000256" key="5">
    <source>
        <dbReference type="ARBA" id="ARBA00022840"/>
    </source>
</evidence>
<feature type="non-terminal residue" evidence="10">
    <location>
        <position position="1"/>
    </location>
</feature>
<reference evidence="10 11" key="1">
    <citation type="submission" date="2017-07" db="EMBL/GenBank/DDBJ databases">
        <authorList>
            <person name="Talla V."/>
            <person name="Backstrom N."/>
        </authorList>
    </citation>
    <scope>NUCLEOTIDE SEQUENCE [LARGE SCALE GENOMIC DNA]</scope>
</reference>
<sequence>FYHKMQFYRVISVRKLFFSKTHVLPKTLKNFLTSKVDTPKNVYYQHYTNLPLPKNKILGTYIWIDGSGIMMRSKDRILNEMPPDISCIPKWSFDGSSTGQAKAEDSDTMLIPVAMYKDPFRMSPHVLILCETFYGDGNPTATNHRAKCAQVLSNISDQDPWFGIEQEYIIFDSDMWPIGWPKSRGFPATESLYSYCGIGEHVAGRDIVECHARSCLYAGLDYGGSNAEVMKGSWEFQVGPVKGIKAADDLWIGRYLLNRIAENFGMIISYHPKPMGNDQPGIGCHHNFSVKKMRDDGGLKEIEKVCNVLCEQHAELIKNYGLQDGEENKKRLTGKFETASYDSCRWAVADRAASVRLQRSVISNKKGFLEDRRPAGDCDPYRVCALIASTCNTINVIISTKRFMLKQSINHIMNKKVFDRYIRLPVPCNKVLATYFWIDGSGINLRNKDRILNCTPYTADAAPGWAFDGSSTGQATTANSDTSLKPCAVYKDPFRLEPHVVVLAEVYMGDGKPALTNHRKFCNDLCEFHKAEEPWFGLEQEYTMLDVDGWGLGWPKGGGFPAVNYEFSYCGVGAKYIAGRDVCESHAKACLYAGCDFEGTNAEVMFACWEWQIGTTIGIKAADDMWMSRYVMSRVSEDYGVVVTYHPKPMGAKHPGVGMHHNFSTKRMRSDGGFKFIEECIGRLEKNHMKHMKNYGNDEMTNRQRLSGKFETAPFDKFSWGMANRKASIRLPRNIKTVGKGFMEDRRPGGDCDPYLVCGLLMDTCLGSAPGGGSTKKC</sequence>
<evidence type="ECO:0000256" key="3">
    <source>
        <dbReference type="ARBA" id="ARBA00022598"/>
    </source>
</evidence>
<dbReference type="Gene3D" id="3.30.590.10">
    <property type="entry name" value="Glutamine synthetase/guanido kinase, catalytic domain"/>
    <property type="match status" value="2"/>
</dbReference>
<feature type="domain" description="GS beta-grasp" evidence="8">
    <location>
        <begin position="55"/>
        <end position="137"/>
    </location>
</feature>
<evidence type="ECO:0000313" key="10">
    <source>
        <dbReference type="EMBL" id="VVC98400.1"/>
    </source>
</evidence>
<keyword evidence="3" id="KW-0436">Ligase</keyword>
<dbReference type="InterPro" id="IPR050292">
    <property type="entry name" value="Glutamine_Synthetase"/>
</dbReference>
<dbReference type="EC" id="6.3.1.2" evidence="2"/>
<evidence type="ECO:0000256" key="2">
    <source>
        <dbReference type="ARBA" id="ARBA00012937"/>
    </source>
</evidence>
<comment type="similarity">
    <text evidence="1 6 7">Belongs to the glutamine synthetase family.</text>
</comment>
<dbReference type="Pfam" id="PF00120">
    <property type="entry name" value="Gln-synt_C"/>
    <property type="match status" value="2"/>
</dbReference>
<accession>A0A5E4QJE3</accession>
<evidence type="ECO:0000259" key="9">
    <source>
        <dbReference type="PROSITE" id="PS51987"/>
    </source>
</evidence>
<proteinExistence type="inferred from homology"/>
<dbReference type="InterPro" id="IPR014746">
    <property type="entry name" value="Gln_synth/guanido_kin_cat_dom"/>
</dbReference>
<dbReference type="PANTHER" id="PTHR20852:SF44">
    <property type="entry name" value="GLUTAMINE SYNTHETASE 1, MITOCHONDRIAL"/>
    <property type="match status" value="1"/>
</dbReference>
<dbReference type="InterPro" id="IPR008146">
    <property type="entry name" value="Gln_synth_cat_dom"/>
</dbReference>
<dbReference type="InterPro" id="IPR027302">
    <property type="entry name" value="Gln_synth_N_conserv_site"/>
</dbReference>
<feature type="domain" description="GS catalytic" evidence="9">
    <location>
        <begin position="518"/>
        <end position="778"/>
    </location>
</feature>
<dbReference type="AlphaFoldDB" id="A0A5E4QJE3"/>
<organism evidence="10 11">
    <name type="scientific">Leptidea sinapis</name>
    <dbReference type="NCBI Taxonomy" id="189913"/>
    <lineage>
        <taxon>Eukaryota</taxon>
        <taxon>Metazoa</taxon>
        <taxon>Ecdysozoa</taxon>
        <taxon>Arthropoda</taxon>
        <taxon>Hexapoda</taxon>
        <taxon>Insecta</taxon>
        <taxon>Pterygota</taxon>
        <taxon>Neoptera</taxon>
        <taxon>Endopterygota</taxon>
        <taxon>Lepidoptera</taxon>
        <taxon>Glossata</taxon>
        <taxon>Ditrysia</taxon>
        <taxon>Papilionoidea</taxon>
        <taxon>Pieridae</taxon>
        <taxon>Dismorphiinae</taxon>
        <taxon>Leptidea</taxon>
    </lineage>
</organism>
<dbReference type="SMART" id="SM01230">
    <property type="entry name" value="Gln-synt_C"/>
    <property type="match status" value="2"/>
</dbReference>
<feature type="domain" description="GS beta-grasp" evidence="8">
    <location>
        <begin position="429"/>
        <end position="511"/>
    </location>
</feature>
<evidence type="ECO:0000256" key="7">
    <source>
        <dbReference type="RuleBase" id="RU000384"/>
    </source>
</evidence>
<dbReference type="GO" id="GO:0004356">
    <property type="term" value="F:glutamine synthetase activity"/>
    <property type="evidence" value="ECO:0007669"/>
    <property type="project" value="UniProtKB-EC"/>
</dbReference>
<evidence type="ECO:0000313" key="11">
    <source>
        <dbReference type="Proteomes" id="UP000324832"/>
    </source>
</evidence>
<dbReference type="PANTHER" id="PTHR20852">
    <property type="entry name" value="GLUTAMINE SYNTHETASE"/>
    <property type="match status" value="1"/>
</dbReference>
<name>A0A5E4QJE3_9NEOP</name>
<dbReference type="PROSITE" id="PS51986">
    <property type="entry name" value="GS_BETA_GRASP"/>
    <property type="match status" value="2"/>
</dbReference>
<keyword evidence="11" id="KW-1185">Reference proteome</keyword>
<dbReference type="InterPro" id="IPR036651">
    <property type="entry name" value="Gln_synt_N_sf"/>
</dbReference>
<protein>
    <recommendedName>
        <fullName evidence="2">glutamine synthetase</fullName>
        <ecNumber evidence="2">6.3.1.2</ecNumber>
    </recommendedName>
</protein>
<feature type="domain" description="GS catalytic" evidence="9">
    <location>
        <begin position="144"/>
        <end position="387"/>
    </location>
</feature>
<evidence type="ECO:0000256" key="6">
    <source>
        <dbReference type="PROSITE-ProRule" id="PRU01330"/>
    </source>
</evidence>
<dbReference type="EMBL" id="FZQP02003534">
    <property type="protein sequence ID" value="VVC98400.1"/>
    <property type="molecule type" value="Genomic_DNA"/>
</dbReference>
<dbReference type="Pfam" id="PF03951">
    <property type="entry name" value="Gln-synt_N"/>
    <property type="match status" value="1"/>
</dbReference>
<gene>
    <name evidence="10" type="ORF">LSINAPIS_LOCUS9485</name>
</gene>
<dbReference type="PROSITE" id="PS00180">
    <property type="entry name" value="GLNA_1"/>
    <property type="match status" value="2"/>
</dbReference>
<dbReference type="SUPFAM" id="SSF55931">
    <property type="entry name" value="Glutamine synthetase/guanido kinase"/>
    <property type="match status" value="2"/>
</dbReference>
<dbReference type="GO" id="GO:0006542">
    <property type="term" value="P:glutamine biosynthetic process"/>
    <property type="evidence" value="ECO:0007669"/>
    <property type="project" value="InterPro"/>
</dbReference>
<evidence type="ECO:0000256" key="4">
    <source>
        <dbReference type="ARBA" id="ARBA00022741"/>
    </source>
</evidence>
<dbReference type="GO" id="GO:0005737">
    <property type="term" value="C:cytoplasm"/>
    <property type="evidence" value="ECO:0007669"/>
    <property type="project" value="TreeGrafter"/>
</dbReference>
<evidence type="ECO:0000256" key="1">
    <source>
        <dbReference type="ARBA" id="ARBA00009897"/>
    </source>
</evidence>
<keyword evidence="5" id="KW-0067">ATP-binding</keyword>
<dbReference type="SUPFAM" id="SSF54368">
    <property type="entry name" value="Glutamine synthetase, N-terminal domain"/>
    <property type="match status" value="2"/>
</dbReference>
<dbReference type="Gene3D" id="3.10.20.70">
    <property type="entry name" value="Glutamine synthetase, N-terminal domain"/>
    <property type="match status" value="2"/>
</dbReference>
<dbReference type="InterPro" id="IPR008147">
    <property type="entry name" value="Gln_synt_N"/>
</dbReference>
<keyword evidence="4" id="KW-0547">Nucleotide-binding</keyword>
<dbReference type="GO" id="GO:0005524">
    <property type="term" value="F:ATP binding"/>
    <property type="evidence" value="ECO:0007669"/>
    <property type="project" value="UniProtKB-KW"/>
</dbReference>